<dbReference type="EMBL" id="JAPXFL010000011">
    <property type="protein sequence ID" value="KAK9499493.1"/>
    <property type="molecule type" value="Genomic_DNA"/>
</dbReference>
<gene>
    <name evidence="1" type="ORF">O3M35_002522</name>
</gene>
<accession>A0AAW1CP37</accession>
<reference evidence="1 2" key="1">
    <citation type="submission" date="2022-12" db="EMBL/GenBank/DDBJ databases">
        <title>Chromosome-level genome assembly of true bugs.</title>
        <authorList>
            <person name="Ma L."/>
            <person name="Li H."/>
        </authorList>
    </citation>
    <scope>NUCLEOTIDE SEQUENCE [LARGE SCALE GENOMIC DNA]</scope>
    <source>
        <strain evidence="1">Lab_2022b</strain>
    </source>
</reference>
<keyword evidence="2" id="KW-1185">Reference proteome</keyword>
<dbReference type="Proteomes" id="UP001461498">
    <property type="component" value="Unassembled WGS sequence"/>
</dbReference>
<proteinExistence type="predicted"/>
<evidence type="ECO:0000313" key="1">
    <source>
        <dbReference type="EMBL" id="KAK9499493.1"/>
    </source>
</evidence>
<comment type="caution">
    <text evidence="1">The sequence shown here is derived from an EMBL/GenBank/DDBJ whole genome shotgun (WGS) entry which is preliminary data.</text>
</comment>
<name>A0AAW1CP37_9HEMI</name>
<protein>
    <submittedName>
        <fullName evidence="1">Uncharacterized protein</fullName>
    </submittedName>
</protein>
<dbReference type="AlphaFoldDB" id="A0AAW1CP37"/>
<organism evidence="1 2">
    <name type="scientific">Rhynocoris fuscipes</name>
    <dbReference type="NCBI Taxonomy" id="488301"/>
    <lineage>
        <taxon>Eukaryota</taxon>
        <taxon>Metazoa</taxon>
        <taxon>Ecdysozoa</taxon>
        <taxon>Arthropoda</taxon>
        <taxon>Hexapoda</taxon>
        <taxon>Insecta</taxon>
        <taxon>Pterygota</taxon>
        <taxon>Neoptera</taxon>
        <taxon>Paraneoptera</taxon>
        <taxon>Hemiptera</taxon>
        <taxon>Heteroptera</taxon>
        <taxon>Panheteroptera</taxon>
        <taxon>Cimicomorpha</taxon>
        <taxon>Reduviidae</taxon>
        <taxon>Harpactorinae</taxon>
        <taxon>Harpactorini</taxon>
        <taxon>Rhynocoris</taxon>
    </lineage>
</organism>
<evidence type="ECO:0000313" key="2">
    <source>
        <dbReference type="Proteomes" id="UP001461498"/>
    </source>
</evidence>
<sequence length="69" mass="7761">MAPWIGCDQTERLLVPTLEQLSSHSEFAVRRVCASLYGDFCAFISTMKTETVLVSNFNFIFIIVSISLI</sequence>